<sequence>MALESRKRPAGGDDDDEPSAKRRRITSSQVLISAEAVGVSPHSSALTTPDELARKGLRRSIALALQHVGFEGAAPEAMESFVNMAETYLSSMTENIRVRSNAARRSHPIPKDFEEALKYFNLNTTLLKPHKRPPIPKSKRQPTWVPLDEADTVETDLPTLSDELDGAPDKAAKDYIPHSFPNFPSIHTYKCTPENIEAVTVLKEPPAPTIESASLGVNGPLKQAKVEWPLAPHEIPHGDPKKMREAAAKEAKAGEEALRKLMRASKVAGQKESWASAQREPARRERYDLWESAMRELIEDEAKSKGHEIAPAEMHGEKGREGIADHSMIVNSETIYHRREIARSGARKVAVSGEAISNRKVSKMAEQLILKGTLEGHNGWVTSLATSMENPNMLLSGSRDKTLIIWNLTRDETQYGYPKRSLHGHSHIVSDCVISSDGAYALSASWDKTLRLWELSTGTTTRRFVGHTNDVLSVSFSADNRQIVSGSRDRSIKLWNTLGDCKYTITDKGHTEWVSCVRFSPNPQNPVIVSSGWDKLVKVWELSSCKLQTDHIGHTGYINTVTISPDGSLCASGGKDGTTMLWDLNESKHLYSLNANDEIHALVFSPNRYWLCAATASSIIIFDLEKKSKVDELKPEFQNIGKKSREPECVSLAWSADGQTLFAGYTDNIIRAWGVMSRA</sequence>
<dbReference type="InterPro" id="IPR019473">
    <property type="entry name" value="TFIID_su8_C"/>
</dbReference>
<evidence type="ECO:0000313" key="13">
    <source>
        <dbReference type="Proteomes" id="UP001172102"/>
    </source>
</evidence>
<dbReference type="InterPro" id="IPR036322">
    <property type="entry name" value="WD40_repeat_dom_sf"/>
</dbReference>
<evidence type="ECO:0000259" key="10">
    <source>
        <dbReference type="Pfam" id="PF07524"/>
    </source>
</evidence>
<evidence type="ECO:0000256" key="2">
    <source>
        <dbReference type="ARBA" id="ARBA00007253"/>
    </source>
</evidence>
<feature type="repeat" description="WD" evidence="8">
    <location>
        <begin position="422"/>
        <end position="463"/>
    </location>
</feature>
<evidence type="ECO:0000256" key="9">
    <source>
        <dbReference type="SAM" id="MobiDB-lite"/>
    </source>
</evidence>
<evidence type="ECO:0000256" key="3">
    <source>
        <dbReference type="ARBA" id="ARBA00022574"/>
    </source>
</evidence>
<keyword evidence="6" id="KW-0804">Transcription</keyword>
<dbReference type="PRINTS" id="PR00320">
    <property type="entry name" value="GPROTEINBRPT"/>
</dbReference>
<dbReference type="CDD" id="cd00076">
    <property type="entry name" value="HFD_SF"/>
    <property type="match status" value="1"/>
</dbReference>
<name>A0AA40DQR5_9PEZI</name>
<dbReference type="PROSITE" id="PS50294">
    <property type="entry name" value="WD_REPEATS_REGION"/>
    <property type="match status" value="6"/>
</dbReference>
<dbReference type="SUPFAM" id="SSF50978">
    <property type="entry name" value="WD40 repeat-like"/>
    <property type="match status" value="1"/>
</dbReference>
<keyword evidence="7" id="KW-0539">Nucleus</keyword>
<evidence type="ECO:0000259" key="11">
    <source>
        <dbReference type="Pfam" id="PF10406"/>
    </source>
</evidence>
<dbReference type="GO" id="GO:0043022">
    <property type="term" value="F:ribosome binding"/>
    <property type="evidence" value="ECO:0007669"/>
    <property type="project" value="InterPro"/>
</dbReference>
<feature type="repeat" description="WD" evidence="8">
    <location>
        <begin position="551"/>
        <end position="592"/>
    </location>
</feature>
<dbReference type="Pfam" id="PF10406">
    <property type="entry name" value="TAF8_C"/>
    <property type="match status" value="1"/>
</dbReference>
<evidence type="ECO:0000313" key="12">
    <source>
        <dbReference type="EMBL" id="KAK0708588.1"/>
    </source>
</evidence>
<evidence type="ECO:0000256" key="8">
    <source>
        <dbReference type="PROSITE-ProRule" id="PRU00221"/>
    </source>
</evidence>
<dbReference type="PANTHER" id="PTHR19868">
    <property type="entry name" value="RECEPTOR FOR ACTIVATED PROTEIN KINASE C RACK1"/>
    <property type="match status" value="1"/>
</dbReference>
<dbReference type="PROSITE" id="PS00678">
    <property type="entry name" value="WD_REPEATS_1"/>
    <property type="match status" value="4"/>
</dbReference>
<dbReference type="InterPro" id="IPR015943">
    <property type="entry name" value="WD40/YVTN_repeat-like_dom_sf"/>
</dbReference>
<gene>
    <name evidence="12" type="ORF">B0H67DRAFT_603485</name>
</gene>
<dbReference type="InterPro" id="IPR009072">
    <property type="entry name" value="Histone-fold"/>
</dbReference>
<feature type="repeat" description="WD" evidence="8">
    <location>
        <begin position="374"/>
        <end position="416"/>
    </location>
</feature>
<dbReference type="Gene3D" id="2.130.10.10">
    <property type="entry name" value="YVTN repeat-like/Quinoprotein amine dehydrogenase"/>
    <property type="match status" value="1"/>
</dbReference>
<dbReference type="Pfam" id="PF07524">
    <property type="entry name" value="Bromo_TP"/>
    <property type="match status" value="1"/>
</dbReference>
<dbReference type="InterPro" id="IPR006565">
    <property type="entry name" value="BTP"/>
</dbReference>
<dbReference type="GO" id="GO:0005634">
    <property type="term" value="C:nucleus"/>
    <property type="evidence" value="ECO:0007669"/>
    <property type="project" value="UniProtKB-SubCell"/>
</dbReference>
<feature type="compositionally biased region" description="Basic and acidic residues" evidence="9">
    <location>
        <begin position="1"/>
        <end position="11"/>
    </location>
</feature>
<feature type="repeat" description="WD" evidence="8">
    <location>
        <begin position="507"/>
        <end position="544"/>
    </location>
</feature>
<dbReference type="CDD" id="cd00200">
    <property type="entry name" value="WD40"/>
    <property type="match status" value="1"/>
</dbReference>
<evidence type="ECO:0000256" key="1">
    <source>
        <dbReference type="ARBA" id="ARBA00004123"/>
    </source>
</evidence>
<keyword evidence="4" id="KW-0677">Repeat</keyword>
<feature type="repeat" description="WD" evidence="8">
    <location>
        <begin position="464"/>
        <end position="496"/>
    </location>
</feature>
<evidence type="ECO:0000256" key="5">
    <source>
        <dbReference type="ARBA" id="ARBA00023015"/>
    </source>
</evidence>
<evidence type="ECO:0000256" key="4">
    <source>
        <dbReference type="ARBA" id="ARBA00022737"/>
    </source>
</evidence>
<dbReference type="Proteomes" id="UP001172102">
    <property type="component" value="Unassembled WGS sequence"/>
</dbReference>
<dbReference type="GO" id="GO:0045182">
    <property type="term" value="F:translation regulator activity"/>
    <property type="evidence" value="ECO:0007669"/>
    <property type="project" value="InterPro"/>
</dbReference>
<dbReference type="InterPro" id="IPR001680">
    <property type="entry name" value="WD40_rpt"/>
</dbReference>
<dbReference type="Pfam" id="PF00400">
    <property type="entry name" value="WD40"/>
    <property type="match status" value="6"/>
</dbReference>
<dbReference type="GO" id="GO:0046982">
    <property type="term" value="F:protein heterodimerization activity"/>
    <property type="evidence" value="ECO:0007669"/>
    <property type="project" value="InterPro"/>
</dbReference>
<comment type="caution">
    <text evidence="12">The sequence shown here is derived from an EMBL/GenBank/DDBJ whole genome shotgun (WGS) entry which is preliminary data.</text>
</comment>
<reference evidence="12" key="1">
    <citation type="submission" date="2023-06" db="EMBL/GenBank/DDBJ databases">
        <title>Genome-scale phylogeny and comparative genomics of the fungal order Sordariales.</title>
        <authorList>
            <consortium name="Lawrence Berkeley National Laboratory"/>
            <person name="Hensen N."/>
            <person name="Bonometti L."/>
            <person name="Westerberg I."/>
            <person name="Brannstrom I.O."/>
            <person name="Guillou S."/>
            <person name="Cros-Aarteil S."/>
            <person name="Calhoun S."/>
            <person name="Haridas S."/>
            <person name="Kuo A."/>
            <person name="Mondo S."/>
            <person name="Pangilinan J."/>
            <person name="Riley R."/>
            <person name="Labutti K."/>
            <person name="Andreopoulos B."/>
            <person name="Lipzen A."/>
            <person name="Chen C."/>
            <person name="Yanf M."/>
            <person name="Daum C."/>
            <person name="Ng V."/>
            <person name="Clum A."/>
            <person name="Steindorff A."/>
            <person name="Ohm R."/>
            <person name="Martin F."/>
            <person name="Silar P."/>
            <person name="Natvig D."/>
            <person name="Lalanne C."/>
            <person name="Gautier V."/>
            <person name="Ament-Velasquez S.L."/>
            <person name="Kruys A."/>
            <person name="Hutchinson M.I."/>
            <person name="Powell A.J."/>
            <person name="Barry K."/>
            <person name="Miller A.N."/>
            <person name="Grigoriev I.V."/>
            <person name="Debuchy R."/>
            <person name="Gladieux P."/>
            <person name="Thoren M.H."/>
            <person name="Johannesson H."/>
        </authorList>
    </citation>
    <scope>NUCLEOTIDE SEQUENCE</scope>
    <source>
        <strain evidence="12">SMH4607-1</strain>
    </source>
</reference>
<keyword evidence="3 8" id="KW-0853">WD repeat</keyword>
<dbReference type="PROSITE" id="PS50082">
    <property type="entry name" value="WD_REPEATS_2"/>
    <property type="match status" value="6"/>
</dbReference>
<feature type="region of interest" description="Disordered" evidence="9">
    <location>
        <begin position="1"/>
        <end position="27"/>
    </location>
</feature>
<dbReference type="SMART" id="SM00320">
    <property type="entry name" value="WD40"/>
    <property type="match status" value="7"/>
</dbReference>
<dbReference type="AlphaFoldDB" id="A0AA40DQR5"/>
<evidence type="ECO:0000256" key="7">
    <source>
        <dbReference type="ARBA" id="ARBA00023242"/>
    </source>
</evidence>
<protein>
    <submittedName>
        <fullName evidence="12">WD40-repeat-containing domain protein</fullName>
    </submittedName>
</protein>
<dbReference type="FunFam" id="2.130.10.10:FF:000039">
    <property type="entry name" value="Guanine nucleotide-binding protein subunit beta-like protein"/>
    <property type="match status" value="1"/>
</dbReference>
<feature type="repeat" description="WD" evidence="8">
    <location>
        <begin position="651"/>
        <end position="679"/>
    </location>
</feature>
<dbReference type="GO" id="GO:0007165">
    <property type="term" value="P:signal transduction"/>
    <property type="evidence" value="ECO:0007669"/>
    <property type="project" value="UniProtKB-ARBA"/>
</dbReference>
<keyword evidence="5" id="KW-0805">Transcription regulation</keyword>
<dbReference type="InterPro" id="IPR045223">
    <property type="entry name" value="RACK1-like"/>
</dbReference>
<dbReference type="InterPro" id="IPR019775">
    <property type="entry name" value="WD40_repeat_CS"/>
</dbReference>
<evidence type="ECO:0000256" key="6">
    <source>
        <dbReference type="ARBA" id="ARBA00023163"/>
    </source>
</evidence>
<proteinExistence type="inferred from homology"/>
<comment type="similarity">
    <text evidence="2">Belongs to the WD repeat G protein beta family. Ribosomal protein RACK1 subfamily.</text>
</comment>
<accession>A0AA40DQR5</accession>
<organism evidence="12 13">
    <name type="scientific">Lasiosphaeris hirsuta</name>
    <dbReference type="NCBI Taxonomy" id="260670"/>
    <lineage>
        <taxon>Eukaryota</taxon>
        <taxon>Fungi</taxon>
        <taxon>Dikarya</taxon>
        <taxon>Ascomycota</taxon>
        <taxon>Pezizomycotina</taxon>
        <taxon>Sordariomycetes</taxon>
        <taxon>Sordariomycetidae</taxon>
        <taxon>Sordariales</taxon>
        <taxon>Lasiosphaeriaceae</taxon>
        <taxon>Lasiosphaeris</taxon>
    </lineage>
</organism>
<keyword evidence="13" id="KW-1185">Reference proteome</keyword>
<comment type="subcellular location">
    <subcellularLocation>
        <location evidence="1">Nucleus</location>
    </subcellularLocation>
</comment>
<feature type="domain" description="Transcription factor TFIID subunit 8 C-terminal" evidence="11">
    <location>
        <begin position="175"/>
        <end position="200"/>
    </location>
</feature>
<dbReference type="InterPro" id="IPR020472">
    <property type="entry name" value="WD40_PAC1"/>
</dbReference>
<dbReference type="EMBL" id="JAUKUA010000006">
    <property type="protein sequence ID" value="KAK0708588.1"/>
    <property type="molecule type" value="Genomic_DNA"/>
</dbReference>
<dbReference type="Gene3D" id="1.10.20.10">
    <property type="entry name" value="Histone, subunit A"/>
    <property type="match status" value="1"/>
</dbReference>
<feature type="domain" description="Bromodomain associated" evidence="10">
    <location>
        <begin position="50"/>
        <end position="124"/>
    </location>
</feature>